<evidence type="ECO:0000313" key="1">
    <source>
        <dbReference type="EMBL" id="EDM09303.1"/>
    </source>
</evidence>
<name>A6IDJ4_RAT</name>
<sequence length="38" mass="4489">MLAVCAKTSKHSFLLLDDCTLRLLTYRDLFWILYKPSL</sequence>
<reference evidence="1 2" key="1">
    <citation type="submission" date="2005-09" db="EMBL/GenBank/DDBJ databases">
        <authorList>
            <person name="Mural R.J."/>
            <person name="Li P.W."/>
            <person name="Adams M.D."/>
            <person name="Amanatides P.G."/>
            <person name="Baden-Tillson H."/>
            <person name="Barnstead M."/>
            <person name="Chin S.H."/>
            <person name="Dew I."/>
            <person name="Evans C.A."/>
            <person name="Ferriera S."/>
            <person name="Flanigan M."/>
            <person name="Fosler C."/>
            <person name="Glodek A."/>
            <person name="Gu Z."/>
            <person name="Holt R.A."/>
            <person name="Jennings D."/>
            <person name="Kraft C.L."/>
            <person name="Lu F."/>
            <person name="Nguyen T."/>
            <person name="Nusskern D.R."/>
            <person name="Pfannkoch C.M."/>
            <person name="Sitter C."/>
            <person name="Sutton G.G."/>
            <person name="Venter J.C."/>
            <person name="Wang Z."/>
            <person name="Woodage T."/>
            <person name="Zheng X.H."/>
            <person name="Zhong F."/>
        </authorList>
    </citation>
    <scope>NUCLEOTIDE SEQUENCE [LARGE SCALE GENOMIC DNA]</scope>
    <source>
        <strain>BN</strain>
        <strain evidence="2">Sprague-Dawley</strain>
    </source>
</reference>
<accession>A6IDJ4</accession>
<evidence type="ECO:0000313" key="2">
    <source>
        <dbReference type="Proteomes" id="UP000234681"/>
    </source>
</evidence>
<dbReference type="Proteomes" id="UP000234681">
    <property type="component" value="Chromosome 13"/>
</dbReference>
<dbReference type="AlphaFoldDB" id="A6IDJ4"/>
<gene>
    <name evidence="1" type="ORF">rCG_63583</name>
</gene>
<dbReference type="EMBL" id="CH473958">
    <property type="protein sequence ID" value="EDM09303.1"/>
    <property type="molecule type" value="Genomic_DNA"/>
</dbReference>
<protein>
    <submittedName>
        <fullName evidence="1">RCG63583</fullName>
    </submittedName>
</protein>
<proteinExistence type="predicted"/>
<organism evidence="1 2">
    <name type="scientific">Rattus norvegicus</name>
    <name type="common">Rat</name>
    <dbReference type="NCBI Taxonomy" id="10116"/>
    <lineage>
        <taxon>Eukaryota</taxon>
        <taxon>Metazoa</taxon>
        <taxon>Chordata</taxon>
        <taxon>Craniata</taxon>
        <taxon>Vertebrata</taxon>
        <taxon>Euteleostomi</taxon>
        <taxon>Mammalia</taxon>
        <taxon>Eutheria</taxon>
        <taxon>Euarchontoglires</taxon>
        <taxon>Glires</taxon>
        <taxon>Rodentia</taxon>
        <taxon>Myomorpha</taxon>
        <taxon>Muroidea</taxon>
        <taxon>Muridae</taxon>
        <taxon>Murinae</taxon>
        <taxon>Rattus</taxon>
    </lineage>
</organism>